<evidence type="ECO:0000313" key="2">
    <source>
        <dbReference type="Proteomes" id="UP000245380"/>
    </source>
</evidence>
<gene>
    <name evidence="1" type="ORF">BM613_06500</name>
</gene>
<evidence type="ECO:0000313" key="1">
    <source>
        <dbReference type="EMBL" id="PWI57884.1"/>
    </source>
</evidence>
<dbReference type="InterPro" id="IPR050490">
    <property type="entry name" value="Bact_solute-bd_prot1"/>
</dbReference>
<dbReference type="EMBL" id="MPDK01000008">
    <property type="protein sequence ID" value="PWI57884.1"/>
    <property type="molecule type" value="Genomic_DNA"/>
</dbReference>
<evidence type="ECO:0008006" key="3">
    <source>
        <dbReference type="Google" id="ProtNLM"/>
    </source>
</evidence>
<dbReference type="Proteomes" id="UP000245380">
    <property type="component" value="Unassembled WGS sequence"/>
</dbReference>
<proteinExistence type="predicted"/>
<organism evidence="1 2">
    <name type="scientific">Sulfoacidibacillus thermotolerans</name>
    <name type="common">Acidibacillus sulfuroxidans</name>
    <dbReference type="NCBI Taxonomy" id="1765684"/>
    <lineage>
        <taxon>Bacteria</taxon>
        <taxon>Bacillati</taxon>
        <taxon>Bacillota</taxon>
        <taxon>Bacilli</taxon>
        <taxon>Bacillales</taxon>
        <taxon>Alicyclobacillaceae</taxon>
        <taxon>Sulfoacidibacillus</taxon>
    </lineage>
</organism>
<keyword evidence="2" id="KW-1185">Reference proteome</keyword>
<accession>A0A2U3D9C7</accession>
<dbReference type="Pfam" id="PF13416">
    <property type="entry name" value="SBP_bac_8"/>
    <property type="match status" value="1"/>
</dbReference>
<dbReference type="SUPFAM" id="SSF53850">
    <property type="entry name" value="Periplasmic binding protein-like II"/>
    <property type="match status" value="1"/>
</dbReference>
<dbReference type="PANTHER" id="PTHR43649:SF30">
    <property type="entry name" value="ABC TRANSPORTER SUBSTRATE-BINDING PROTEIN"/>
    <property type="match status" value="1"/>
</dbReference>
<protein>
    <recommendedName>
        <fullName evidence="3">ABC transporter substrate-binding protein</fullName>
    </recommendedName>
</protein>
<reference evidence="1 2" key="1">
    <citation type="submission" date="2016-11" db="EMBL/GenBank/DDBJ databases">
        <title>Comparative genomics of Acidibacillus ferroxidans species.</title>
        <authorList>
            <person name="Oliveira G."/>
            <person name="Nunes G."/>
            <person name="Oliveira R."/>
            <person name="Araujo F."/>
            <person name="Salim A."/>
            <person name="Scholte L."/>
            <person name="Morais D."/>
            <person name="Nancucheo I."/>
            <person name="Johnson D.B."/>
            <person name="Grail B."/>
            <person name="Bittencourt J."/>
            <person name="Valadares R."/>
        </authorList>
    </citation>
    <scope>NUCLEOTIDE SEQUENCE [LARGE SCALE GENOMIC DNA]</scope>
    <source>
        <strain evidence="1 2">Y002</strain>
    </source>
</reference>
<comment type="caution">
    <text evidence="1">The sequence shown here is derived from an EMBL/GenBank/DDBJ whole genome shotgun (WGS) entry which is preliminary data.</text>
</comment>
<sequence>MVQTFNATHPGIHVNAIYEGSYSGNGPLQQKLMAAIASGKVPDLVQLEIHSTPLFASSGALQPLDSYMASSTHDQKSDFLTGLLNNTSFHDITYGIPFNRSVPVLYYNPQLFAAAHLTSAPTTWTQLAQDATKLTKKSKEVTSVYGFEPVNQWWFFESLVWSNGGHLMNQSLTQATFDTPQAEAGMKLWSDMEKQGTLAVESGPNEWTQTIEDFGHGRTAMYIGSAGDMGQIAQTGVPYRAAFIPKFTQYAVPTGGANAVILAKAPAAQKAAAWKFIEWFTAKPQTIFWSEHTGYLPVLKSAVQSPEMQAYYSQHPNHAVPVKELQYAKQAPLSPDYLQVYQYIQDAMEQILDNHIPVSTALHTAVVKANQALSQAQ</sequence>
<dbReference type="PANTHER" id="PTHR43649">
    <property type="entry name" value="ARABINOSE-BINDING PROTEIN-RELATED"/>
    <property type="match status" value="1"/>
</dbReference>
<dbReference type="Gene3D" id="3.40.190.10">
    <property type="entry name" value="Periplasmic binding protein-like II"/>
    <property type="match status" value="2"/>
</dbReference>
<dbReference type="InterPro" id="IPR006059">
    <property type="entry name" value="SBP"/>
</dbReference>
<name>A0A2U3D9C7_SULT2</name>
<dbReference type="CDD" id="cd14748">
    <property type="entry name" value="PBP2_UgpB"/>
    <property type="match status" value="1"/>
</dbReference>
<dbReference type="AlphaFoldDB" id="A0A2U3D9C7"/>